<accession>A0A4S8KPG7</accession>
<dbReference type="AlphaFoldDB" id="A0A4S8KPG7"/>
<keyword evidence="2" id="KW-1185">Reference proteome</keyword>
<dbReference type="Proteomes" id="UP000297245">
    <property type="component" value="Unassembled WGS sequence"/>
</dbReference>
<organism evidence="1 2">
    <name type="scientific">Dendrothele bispora (strain CBS 962.96)</name>
    <dbReference type="NCBI Taxonomy" id="1314807"/>
    <lineage>
        <taxon>Eukaryota</taxon>
        <taxon>Fungi</taxon>
        <taxon>Dikarya</taxon>
        <taxon>Basidiomycota</taxon>
        <taxon>Agaricomycotina</taxon>
        <taxon>Agaricomycetes</taxon>
        <taxon>Agaricomycetidae</taxon>
        <taxon>Agaricales</taxon>
        <taxon>Agaricales incertae sedis</taxon>
        <taxon>Dendrothele</taxon>
    </lineage>
</organism>
<evidence type="ECO:0000313" key="1">
    <source>
        <dbReference type="EMBL" id="THU77596.1"/>
    </source>
</evidence>
<gene>
    <name evidence="1" type="ORF">K435DRAFT_812311</name>
</gene>
<sequence>MSRWAKRLPYLYYPGNTPPCGELLEGATVHRAVQTSRYVTGGVFGGPINLHGGVTLPRTSHAAARTAERALSPVQPRERQCDLWEGRHQDRIFDAIPTHLFLRASKERKTTTETHEVDQTMKSSGTIFEQDMYSIPKTGKEYAEVNMKAKDSKHTFTSQFQMQKRELERGTNDSVDKITKECMISDQECMALQVGNSNALS</sequence>
<protein>
    <submittedName>
        <fullName evidence="1">Uncharacterized protein</fullName>
    </submittedName>
</protein>
<proteinExistence type="predicted"/>
<reference evidence="1 2" key="1">
    <citation type="journal article" date="2019" name="Nat. Ecol. Evol.">
        <title>Megaphylogeny resolves global patterns of mushroom evolution.</title>
        <authorList>
            <person name="Varga T."/>
            <person name="Krizsan K."/>
            <person name="Foldi C."/>
            <person name="Dima B."/>
            <person name="Sanchez-Garcia M."/>
            <person name="Sanchez-Ramirez S."/>
            <person name="Szollosi G.J."/>
            <person name="Szarkandi J.G."/>
            <person name="Papp V."/>
            <person name="Albert L."/>
            <person name="Andreopoulos W."/>
            <person name="Angelini C."/>
            <person name="Antonin V."/>
            <person name="Barry K.W."/>
            <person name="Bougher N.L."/>
            <person name="Buchanan P."/>
            <person name="Buyck B."/>
            <person name="Bense V."/>
            <person name="Catcheside P."/>
            <person name="Chovatia M."/>
            <person name="Cooper J."/>
            <person name="Damon W."/>
            <person name="Desjardin D."/>
            <person name="Finy P."/>
            <person name="Geml J."/>
            <person name="Haridas S."/>
            <person name="Hughes K."/>
            <person name="Justo A."/>
            <person name="Karasinski D."/>
            <person name="Kautmanova I."/>
            <person name="Kiss B."/>
            <person name="Kocsube S."/>
            <person name="Kotiranta H."/>
            <person name="LaButti K.M."/>
            <person name="Lechner B.E."/>
            <person name="Liimatainen K."/>
            <person name="Lipzen A."/>
            <person name="Lukacs Z."/>
            <person name="Mihaltcheva S."/>
            <person name="Morgado L.N."/>
            <person name="Niskanen T."/>
            <person name="Noordeloos M.E."/>
            <person name="Ohm R.A."/>
            <person name="Ortiz-Santana B."/>
            <person name="Ovrebo C."/>
            <person name="Racz N."/>
            <person name="Riley R."/>
            <person name="Savchenko A."/>
            <person name="Shiryaev A."/>
            <person name="Soop K."/>
            <person name="Spirin V."/>
            <person name="Szebenyi C."/>
            <person name="Tomsovsky M."/>
            <person name="Tulloss R.E."/>
            <person name="Uehling J."/>
            <person name="Grigoriev I.V."/>
            <person name="Vagvolgyi C."/>
            <person name="Papp T."/>
            <person name="Martin F.M."/>
            <person name="Miettinen O."/>
            <person name="Hibbett D.S."/>
            <person name="Nagy L.G."/>
        </authorList>
    </citation>
    <scope>NUCLEOTIDE SEQUENCE [LARGE SCALE GENOMIC DNA]</scope>
    <source>
        <strain evidence="1 2">CBS 962.96</strain>
    </source>
</reference>
<evidence type="ECO:0000313" key="2">
    <source>
        <dbReference type="Proteomes" id="UP000297245"/>
    </source>
</evidence>
<name>A0A4S8KPG7_DENBC</name>
<dbReference type="EMBL" id="ML180392">
    <property type="protein sequence ID" value="THU77596.1"/>
    <property type="molecule type" value="Genomic_DNA"/>
</dbReference>